<proteinExistence type="predicted"/>
<evidence type="ECO:0000313" key="2">
    <source>
        <dbReference type="Proteomes" id="UP000176867"/>
    </source>
</evidence>
<reference evidence="1 2" key="1">
    <citation type="journal article" date="2016" name="Nat. Commun.">
        <title>Thousands of microbial genomes shed light on interconnected biogeochemical processes in an aquifer system.</title>
        <authorList>
            <person name="Anantharaman K."/>
            <person name="Brown C.T."/>
            <person name="Hug L.A."/>
            <person name="Sharon I."/>
            <person name="Castelle C.J."/>
            <person name="Probst A.J."/>
            <person name="Thomas B.C."/>
            <person name="Singh A."/>
            <person name="Wilkins M.J."/>
            <person name="Karaoz U."/>
            <person name="Brodie E.L."/>
            <person name="Williams K.H."/>
            <person name="Hubbard S.S."/>
            <person name="Banfield J.F."/>
        </authorList>
    </citation>
    <scope>NUCLEOTIDE SEQUENCE [LARGE SCALE GENOMIC DNA]</scope>
</reference>
<evidence type="ECO:0000313" key="1">
    <source>
        <dbReference type="EMBL" id="OGG92862.1"/>
    </source>
</evidence>
<accession>A0A1F6G419</accession>
<organism evidence="1 2">
    <name type="scientific">Candidatus Kaiserbacteria bacterium RIFOXYD1_FULL_47_14</name>
    <dbReference type="NCBI Taxonomy" id="1798533"/>
    <lineage>
        <taxon>Bacteria</taxon>
        <taxon>Candidatus Kaiseribacteriota</taxon>
    </lineage>
</organism>
<name>A0A1F6G419_9BACT</name>
<comment type="caution">
    <text evidence="1">The sequence shown here is derived from an EMBL/GenBank/DDBJ whole genome shotgun (WGS) entry which is preliminary data.</text>
</comment>
<dbReference type="EMBL" id="MFMU01000017">
    <property type="protein sequence ID" value="OGG92862.1"/>
    <property type="molecule type" value="Genomic_DNA"/>
</dbReference>
<sequence length="136" mass="15462">MKCAGVSVWDSEGNQTLEPISQSDLEKRPLGKLFIELIEENVWSHEYMVDATFHGNLSFLTIKHPAFHPSNKSLSITNGNMGNDYSVLHVEQLVRTHIRDSLKSIELESMTLQGKELDLKRTLRRIDAEKEAARAK</sequence>
<gene>
    <name evidence="1" type="ORF">A2609_03350</name>
</gene>
<protein>
    <submittedName>
        <fullName evidence="1">Uncharacterized protein</fullName>
    </submittedName>
</protein>
<dbReference type="Proteomes" id="UP000176867">
    <property type="component" value="Unassembled WGS sequence"/>
</dbReference>
<dbReference type="AlphaFoldDB" id="A0A1F6G419"/>